<evidence type="ECO:0000256" key="2">
    <source>
        <dbReference type="ARBA" id="ARBA00023125"/>
    </source>
</evidence>
<protein>
    <submittedName>
        <fullName evidence="5">Transcriptional regulator</fullName>
    </submittedName>
</protein>
<evidence type="ECO:0000313" key="6">
    <source>
        <dbReference type="Proteomes" id="UP000179076"/>
    </source>
</evidence>
<comment type="caution">
    <text evidence="5">The sequence shown here is derived from an EMBL/GenBank/DDBJ whole genome shotgun (WGS) entry which is preliminary data.</text>
</comment>
<dbReference type="Pfam" id="PF01381">
    <property type="entry name" value="HTH_3"/>
    <property type="match status" value="1"/>
</dbReference>
<dbReference type="GO" id="GO:0003677">
    <property type="term" value="F:DNA binding"/>
    <property type="evidence" value="ECO:0007669"/>
    <property type="project" value="UniProtKB-KW"/>
</dbReference>
<evidence type="ECO:0000313" key="5">
    <source>
        <dbReference type="EMBL" id="OGI64728.1"/>
    </source>
</evidence>
<dbReference type="InterPro" id="IPR001387">
    <property type="entry name" value="Cro/C1-type_HTH"/>
</dbReference>
<feature type="domain" description="HTH cro/C1-type" evidence="4">
    <location>
        <begin position="44"/>
        <end position="80"/>
    </location>
</feature>
<evidence type="ECO:0000256" key="1">
    <source>
        <dbReference type="ARBA" id="ARBA00023015"/>
    </source>
</evidence>
<proteinExistence type="predicted"/>
<dbReference type="InterPro" id="IPR052359">
    <property type="entry name" value="HTH-type_reg/antitoxin"/>
</dbReference>
<gene>
    <name evidence="5" type="ORF">A2W18_01455</name>
</gene>
<dbReference type="SUPFAM" id="SSF47413">
    <property type="entry name" value="lambda repressor-like DNA-binding domains"/>
    <property type="match status" value="1"/>
</dbReference>
<keyword evidence="3" id="KW-0804">Transcription</keyword>
<dbReference type="Gene3D" id="1.10.260.40">
    <property type="entry name" value="lambda repressor-like DNA-binding domains"/>
    <property type="match status" value="1"/>
</dbReference>
<dbReference type="PANTHER" id="PTHR36511:SF3">
    <property type="entry name" value="ANTITOXIN HIGA-2"/>
    <property type="match status" value="1"/>
</dbReference>
<keyword evidence="2" id="KW-0238">DNA-binding</keyword>
<dbReference type="PANTHER" id="PTHR36511">
    <property type="entry name" value="MERR FAMILY BACTERIAL REGULATORY PROTEIN"/>
    <property type="match status" value="1"/>
</dbReference>
<dbReference type="Proteomes" id="UP000179076">
    <property type="component" value="Unassembled WGS sequence"/>
</dbReference>
<evidence type="ECO:0000256" key="3">
    <source>
        <dbReference type="ARBA" id="ARBA00023163"/>
    </source>
</evidence>
<dbReference type="SMART" id="SM00530">
    <property type="entry name" value="HTH_XRE"/>
    <property type="match status" value="1"/>
</dbReference>
<evidence type="ECO:0000259" key="4">
    <source>
        <dbReference type="PROSITE" id="PS50943"/>
    </source>
</evidence>
<accession>A0A1F6V541</accession>
<keyword evidence="1" id="KW-0805">Transcription regulation</keyword>
<dbReference type="CDD" id="cd00093">
    <property type="entry name" value="HTH_XRE"/>
    <property type="match status" value="1"/>
</dbReference>
<dbReference type="PROSITE" id="PS50943">
    <property type="entry name" value="HTH_CROC1"/>
    <property type="match status" value="1"/>
</dbReference>
<organism evidence="5 6">
    <name type="scientific">Candidatus Muproteobacteria bacterium RBG_16_60_9</name>
    <dbReference type="NCBI Taxonomy" id="1817755"/>
    <lineage>
        <taxon>Bacteria</taxon>
        <taxon>Pseudomonadati</taxon>
        <taxon>Pseudomonadota</taxon>
        <taxon>Candidatus Muproteobacteria</taxon>
    </lineage>
</organism>
<sequence>MAKSERELRARDAKRDIGKELLQSVREMKAGRRGRVHKVKVPPIVAARLKSELSQAQFARLLGVSVRTLQDWEQGRRGPSGAAKTLILIAVHRPEVLRSLAA</sequence>
<dbReference type="InterPro" id="IPR010982">
    <property type="entry name" value="Lambda_DNA-bd_dom_sf"/>
</dbReference>
<reference evidence="5 6" key="1">
    <citation type="journal article" date="2016" name="Nat. Commun.">
        <title>Thousands of microbial genomes shed light on interconnected biogeochemical processes in an aquifer system.</title>
        <authorList>
            <person name="Anantharaman K."/>
            <person name="Brown C.T."/>
            <person name="Hug L.A."/>
            <person name="Sharon I."/>
            <person name="Castelle C.J."/>
            <person name="Probst A.J."/>
            <person name="Thomas B.C."/>
            <person name="Singh A."/>
            <person name="Wilkins M.J."/>
            <person name="Karaoz U."/>
            <person name="Brodie E.L."/>
            <person name="Williams K.H."/>
            <person name="Hubbard S.S."/>
            <person name="Banfield J.F."/>
        </authorList>
    </citation>
    <scope>NUCLEOTIDE SEQUENCE [LARGE SCALE GENOMIC DNA]</scope>
</reference>
<name>A0A1F6V541_9PROT</name>
<dbReference type="EMBL" id="MFSP01000122">
    <property type="protein sequence ID" value="OGI64728.1"/>
    <property type="molecule type" value="Genomic_DNA"/>
</dbReference>
<dbReference type="AlphaFoldDB" id="A0A1F6V541"/>